<feature type="compositionally biased region" description="Basic and acidic residues" evidence="1">
    <location>
        <begin position="82"/>
        <end position="93"/>
    </location>
</feature>
<reference evidence="2 3" key="1">
    <citation type="journal article" date="2013" name="Science">
        <title>Pandoraviruses: amoeba viruses with genomes up to 2.5 Mb reaching that of parasitic eukaryotes.</title>
        <authorList>
            <person name="Philippe N."/>
            <person name="Legendre M."/>
            <person name="Doutre G."/>
            <person name="Coute Y."/>
            <person name="Poirot O."/>
            <person name="Lescot M."/>
            <person name="Arslan D."/>
            <person name="Seltzer V."/>
            <person name="Bertaux L."/>
            <person name="Bruley C."/>
            <person name="Garin J."/>
            <person name="Claverie J.M."/>
            <person name="Abergel C."/>
        </authorList>
    </citation>
    <scope>NUCLEOTIDE SEQUENCE [LARGE SCALE GENOMIC DNA]</scope>
</reference>
<feature type="region of interest" description="Disordered" evidence="1">
    <location>
        <begin position="16"/>
        <end position="94"/>
    </location>
</feature>
<dbReference type="GeneID" id="16605245"/>
<name>S4VT48_9VIRU</name>
<evidence type="ECO:0000313" key="3">
    <source>
        <dbReference type="Proteomes" id="UP000204584"/>
    </source>
</evidence>
<organism evidence="2 3">
    <name type="scientific">Pandoravirus salinus</name>
    <dbReference type="NCBI Taxonomy" id="1349410"/>
    <lineage>
        <taxon>Viruses</taxon>
        <taxon>Pandoravirus</taxon>
    </lineage>
</organism>
<feature type="compositionally biased region" description="Low complexity" evidence="1">
    <location>
        <begin position="29"/>
        <end position="39"/>
    </location>
</feature>
<dbReference type="EMBL" id="KC977571">
    <property type="protein sequence ID" value="AGO83458.2"/>
    <property type="molecule type" value="Genomic_DNA"/>
</dbReference>
<evidence type="ECO:0000313" key="2">
    <source>
        <dbReference type="EMBL" id="AGO83458.2"/>
    </source>
</evidence>
<evidence type="ECO:0000256" key="1">
    <source>
        <dbReference type="SAM" id="MobiDB-lite"/>
    </source>
</evidence>
<dbReference type="KEGG" id="vg:16605245"/>
<dbReference type="Proteomes" id="UP000204584">
    <property type="component" value="Segment"/>
</dbReference>
<accession>S4VT48</accession>
<sequence>MRLADTLEDLGLEKCSAKASQKRHAREPLSLSLSRGSGARLRRAQTNPTTKKSKRGKEKGQKMYGGQRPPSMGPRARTLASRPDEMGEEEKTGKCHGRRCNVFELWYAFL</sequence>
<proteinExistence type="predicted"/>
<dbReference type="RefSeq" id="YP_008436520.2">
    <property type="nucleotide sequence ID" value="NC_022098.1"/>
</dbReference>
<protein>
    <submittedName>
        <fullName evidence="2">Uncharacterized protein</fullName>
    </submittedName>
</protein>
<gene>
    <name evidence="2" type="ORF">psal_cds_59</name>
</gene>
<keyword evidence="3" id="KW-1185">Reference proteome</keyword>